<organism evidence="2 3">
    <name type="scientific">Nannocystis pusilla</name>
    <dbReference type="NCBI Taxonomy" id="889268"/>
    <lineage>
        <taxon>Bacteria</taxon>
        <taxon>Pseudomonadati</taxon>
        <taxon>Myxococcota</taxon>
        <taxon>Polyangia</taxon>
        <taxon>Nannocystales</taxon>
        <taxon>Nannocystaceae</taxon>
        <taxon>Nannocystis</taxon>
    </lineage>
</organism>
<dbReference type="RefSeq" id="WP_267766229.1">
    <property type="nucleotide sequence ID" value="NZ_JAPNKE010000002.1"/>
</dbReference>
<evidence type="ECO:0000256" key="1">
    <source>
        <dbReference type="SAM" id="MobiDB-lite"/>
    </source>
</evidence>
<comment type="caution">
    <text evidence="2">The sequence shown here is derived from an EMBL/GenBank/DDBJ whole genome shotgun (WGS) entry which is preliminary data.</text>
</comment>
<evidence type="ECO:0000313" key="3">
    <source>
        <dbReference type="Proteomes" id="UP001150924"/>
    </source>
</evidence>
<accession>A0A9X3IVP1</accession>
<reference evidence="2" key="1">
    <citation type="submission" date="2022-11" db="EMBL/GenBank/DDBJ databases">
        <title>Minimal conservation of predation-associated metabolite biosynthetic gene clusters underscores biosynthetic potential of Myxococcota including descriptions for ten novel species: Archangium lansinium sp. nov., Myxococcus landrumus sp. nov., Nannocystis bai.</title>
        <authorList>
            <person name="Ahearne A."/>
            <person name="Stevens C."/>
            <person name="Phillips K."/>
        </authorList>
    </citation>
    <scope>NUCLEOTIDE SEQUENCE</scope>
    <source>
        <strain evidence="2">Na p29</strain>
    </source>
</reference>
<feature type="region of interest" description="Disordered" evidence="1">
    <location>
        <begin position="51"/>
        <end position="70"/>
    </location>
</feature>
<keyword evidence="3" id="KW-1185">Reference proteome</keyword>
<dbReference type="EMBL" id="JAPNKE010000002">
    <property type="protein sequence ID" value="MCY1004664.1"/>
    <property type="molecule type" value="Genomic_DNA"/>
</dbReference>
<gene>
    <name evidence="2" type="ORF">OV079_03580</name>
</gene>
<proteinExistence type="predicted"/>
<dbReference type="AlphaFoldDB" id="A0A9X3IVP1"/>
<dbReference type="Proteomes" id="UP001150924">
    <property type="component" value="Unassembled WGS sequence"/>
</dbReference>
<sequence length="420" mass="46504">MSDDDGQLERWREWARQWASWPGPPLPGHVPMTDDLLRQLIASRVQEAAAAIGDSKPATTTPAAPVGGSKPATAAAAVAATVTGTPEEHRARIDADPLAYDSFHALFSHYRGQDQLDAAFCVARALVFLKQASADETQLHRQFHRPEFRQVRQPLSEDMLRRQVFHPDEDLWLTGVFGMNAPAAAARWAKPLPSFARSRGRLDLAGDRSPVARMIKYVKEVLNVGEPDVYLMDDGAGVSVFNSQRDGRVHPALFVGREAVGDDLRPLAFALGRAMTELYLPHYMFVCVDRSLPNLKAVLRACRAMAGLDVGVPPDMEVLARELRARLPSRHPEQLRELFARIEAAGHQLDAEKWARGLEITAHRIGLILADDLGVAAQHIRGEREGFSFLTARDMVQELVRYSISEDYFTVRKSLGLAVA</sequence>
<evidence type="ECO:0000313" key="2">
    <source>
        <dbReference type="EMBL" id="MCY1004664.1"/>
    </source>
</evidence>
<protein>
    <submittedName>
        <fullName evidence="2">Uncharacterized protein</fullName>
    </submittedName>
</protein>
<name>A0A9X3IVP1_9BACT</name>